<proteinExistence type="predicted"/>
<evidence type="ECO:0000259" key="1">
    <source>
        <dbReference type="Pfam" id="PF02866"/>
    </source>
</evidence>
<evidence type="ECO:0000313" key="3">
    <source>
        <dbReference type="Proteomes" id="UP000230956"/>
    </source>
</evidence>
<dbReference type="Pfam" id="PF02866">
    <property type="entry name" value="Ldh_1_C"/>
    <property type="match status" value="1"/>
</dbReference>
<sequence length="65" mass="6925">MPCSVYAHGQYGIDGFYIGLPARLGANGVEEIVEIPLTDEEREELLESAASAKSSLDDVQEIIGG</sequence>
<dbReference type="EMBL" id="PFNG01000091">
    <property type="protein sequence ID" value="PIZ40428.1"/>
    <property type="molecule type" value="Genomic_DNA"/>
</dbReference>
<comment type="caution">
    <text evidence="2">The sequence shown here is derived from an EMBL/GenBank/DDBJ whole genome shotgun (WGS) entry which is preliminary data.</text>
</comment>
<dbReference type="Gene3D" id="3.90.110.10">
    <property type="entry name" value="Lactate dehydrogenase/glycoside hydrolase, family 4, C-terminal"/>
    <property type="match status" value="1"/>
</dbReference>
<organism evidence="2 3">
    <name type="scientific">Candidatus Aquicultor secundus</name>
    <dbReference type="NCBI Taxonomy" id="1973895"/>
    <lineage>
        <taxon>Bacteria</taxon>
        <taxon>Bacillati</taxon>
        <taxon>Actinomycetota</taxon>
        <taxon>Candidatus Aquicultoria</taxon>
        <taxon>Candidatus Aquicultorales</taxon>
        <taxon>Candidatus Aquicultoraceae</taxon>
        <taxon>Candidatus Aquicultor</taxon>
    </lineage>
</organism>
<protein>
    <recommendedName>
        <fullName evidence="1">Lactate/malate dehydrogenase C-terminal domain-containing protein</fullName>
    </recommendedName>
</protein>
<dbReference type="InterPro" id="IPR022383">
    <property type="entry name" value="Lactate/malate_DH_C"/>
</dbReference>
<dbReference type="GO" id="GO:0016616">
    <property type="term" value="F:oxidoreductase activity, acting on the CH-OH group of donors, NAD or NADP as acceptor"/>
    <property type="evidence" value="ECO:0007669"/>
    <property type="project" value="InterPro"/>
</dbReference>
<name>A0A2M7T8X6_9ACTN</name>
<evidence type="ECO:0000313" key="2">
    <source>
        <dbReference type="EMBL" id="PIZ40428.1"/>
    </source>
</evidence>
<dbReference type="SUPFAM" id="SSF56327">
    <property type="entry name" value="LDH C-terminal domain-like"/>
    <property type="match status" value="1"/>
</dbReference>
<accession>A0A2M7T8X6</accession>
<feature type="domain" description="Lactate/malate dehydrogenase C-terminal" evidence="1">
    <location>
        <begin position="2"/>
        <end position="61"/>
    </location>
</feature>
<gene>
    <name evidence="2" type="ORF">COY37_03840</name>
</gene>
<dbReference type="AlphaFoldDB" id="A0A2M7T8X6"/>
<reference evidence="3" key="1">
    <citation type="submission" date="2017-09" db="EMBL/GenBank/DDBJ databases">
        <title>Depth-based differentiation of microbial function through sediment-hosted aquifers and enrichment of novel symbionts in the deep terrestrial subsurface.</title>
        <authorList>
            <person name="Probst A.J."/>
            <person name="Ladd B."/>
            <person name="Jarett J.K."/>
            <person name="Geller-Mcgrath D.E."/>
            <person name="Sieber C.M.K."/>
            <person name="Emerson J.B."/>
            <person name="Anantharaman K."/>
            <person name="Thomas B.C."/>
            <person name="Malmstrom R."/>
            <person name="Stieglmeier M."/>
            <person name="Klingl A."/>
            <person name="Woyke T."/>
            <person name="Ryan C.M."/>
            <person name="Banfield J.F."/>
        </authorList>
    </citation>
    <scope>NUCLEOTIDE SEQUENCE [LARGE SCALE GENOMIC DNA]</scope>
</reference>
<dbReference type="Proteomes" id="UP000230956">
    <property type="component" value="Unassembled WGS sequence"/>
</dbReference>
<dbReference type="InterPro" id="IPR015955">
    <property type="entry name" value="Lactate_DH/Glyco_Ohase_4_C"/>
</dbReference>